<evidence type="ECO:0000313" key="2">
    <source>
        <dbReference type="Proteomes" id="UP001061958"/>
    </source>
</evidence>
<dbReference type="Proteomes" id="UP001061958">
    <property type="component" value="Unassembled WGS sequence"/>
</dbReference>
<comment type="caution">
    <text evidence="1">The sequence shown here is derived from an EMBL/GenBank/DDBJ whole genome shotgun (WGS) entry which is preliminary data.</text>
</comment>
<keyword evidence="2" id="KW-1185">Reference proteome</keyword>
<reference evidence="1" key="2">
    <citation type="submission" date="2022-01" db="EMBL/GenBank/DDBJ databases">
        <authorList>
            <person name="Hirooka S."/>
            <person name="Miyagishima S.Y."/>
        </authorList>
    </citation>
    <scope>NUCLEOTIDE SEQUENCE</scope>
    <source>
        <strain evidence="1">NBRC 102759</strain>
    </source>
</reference>
<reference evidence="1" key="1">
    <citation type="journal article" date="2022" name="Proc. Natl. Acad. Sci. U.S.A.">
        <title>Life cycle and functional genomics of the unicellular red alga Galdieria for elucidating algal and plant evolution and industrial use.</title>
        <authorList>
            <person name="Hirooka S."/>
            <person name="Itabashi T."/>
            <person name="Ichinose T.M."/>
            <person name="Onuma R."/>
            <person name="Fujiwara T."/>
            <person name="Yamashita S."/>
            <person name="Jong L.W."/>
            <person name="Tomita R."/>
            <person name="Iwane A.H."/>
            <person name="Miyagishima S.Y."/>
        </authorList>
    </citation>
    <scope>NUCLEOTIDE SEQUENCE</scope>
    <source>
        <strain evidence="1">NBRC 102759</strain>
    </source>
</reference>
<evidence type="ECO:0000313" key="1">
    <source>
        <dbReference type="EMBL" id="GJQ15163.1"/>
    </source>
</evidence>
<sequence>MASFIPFCSWRKTNKQLPLSFHSSFTCSQRCPCPSHGSVAPPVTDAFQRQVISMRKRRDLKKEKKLRNLEFARLHRKRKERKRKVDQETLRVMDDNTFIKEVFSVEESSSD</sequence>
<dbReference type="EMBL" id="BQMJ01000065">
    <property type="protein sequence ID" value="GJQ15163.1"/>
    <property type="molecule type" value="Genomic_DNA"/>
</dbReference>
<name>A0A9C7Q2A0_9RHOD</name>
<organism evidence="1 2">
    <name type="scientific">Galdieria partita</name>
    <dbReference type="NCBI Taxonomy" id="83374"/>
    <lineage>
        <taxon>Eukaryota</taxon>
        <taxon>Rhodophyta</taxon>
        <taxon>Bangiophyceae</taxon>
        <taxon>Galdieriales</taxon>
        <taxon>Galdieriaceae</taxon>
        <taxon>Galdieria</taxon>
    </lineage>
</organism>
<accession>A0A9C7Q2A0</accession>
<protein>
    <submittedName>
        <fullName evidence="1">Uncharacterized protein</fullName>
    </submittedName>
</protein>
<dbReference type="AlphaFoldDB" id="A0A9C7Q2A0"/>
<proteinExistence type="predicted"/>
<gene>
    <name evidence="1" type="ORF">GpartN1_g6954.t1</name>
</gene>